<protein>
    <submittedName>
        <fullName evidence="1">Uncharacterized protein</fullName>
    </submittedName>
</protein>
<dbReference type="OrthoDB" id="3644704at2759"/>
<dbReference type="HOGENOM" id="CLU_1288904_0_0_1"/>
<sequence>MSRLSIFGLETKIGMVGPAHAMLPLKMLEIGTKLNVEADQSPPLSLSQHCETSTKSMSLYMSRWDGIERVLRKLDGLVPTSRQHDLTFVVAGMISPGLVNGPSSDSQSSTKVTWCTTFKDHLTLYLLLTVALNACIAKGQQTTAEDLLNSPSNLNLRRDRANMLLDSNSCILYLVGETTLPESEVSRTLSEGIFRRMVAAHKSGYLDHTQQRTL</sequence>
<dbReference type="AlphaFoldDB" id="A0A0D2CFC7"/>
<organism evidence="1 2">
    <name type="scientific">Exophiala oligosperma</name>
    <dbReference type="NCBI Taxonomy" id="215243"/>
    <lineage>
        <taxon>Eukaryota</taxon>
        <taxon>Fungi</taxon>
        <taxon>Dikarya</taxon>
        <taxon>Ascomycota</taxon>
        <taxon>Pezizomycotina</taxon>
        <taxon>Eurotiomycetes</taxon>
        <taxon>Chaetothyriomycetidae</taxon>
        <taxon>Chaetothyriales</taxon>
        <taxon>Herpotrichiellaceae</taxon>
        <taxon>Exophiala</taxon>
    </lineage>
</organism>
<keyword evidence="2" id="KW-1185">Reference proteome</keyword>
<reference evidence="1 2" key="1">
    <citation type="submission" date="2015-01" db="EMBL/GenBank/DDBJ databases">
        <title>The Genome Sequence of Exophiala oligosperma CBS72588.</title>
        <authorList>
            <consortium name="The Broad Institute Genomics Platform"/>
            <person name="Cuomo C."/>
            <person name="de Hoog S."/>
            <person name="Gorbushina A."/>
            <person name="Stielow B."/>
            <person name="Teixiera M."/>
            <person name="Abouelleil A."/>
            <person name="Chapman S.B."/>
            <person name="Priest M."/>
            <person name="Young S.K."/>
            <person name="Wortman J."/>
            <person name="Nusbaum C."/>
            <person name="Birren B."/>
        </authorList>
    </citation>
    <scope>NUCLEOTIDE SEQUENCE [LARGE SCALE GENOMIC DNA]</scope>
    <source>
        <strain evidence="1 2">CBS 72588</strain>
    </source>
</reference>
<dbReference type="RefSeq" id="XP_016268753.1">
    <property type="nucleotide sequence ID" value="XM_016401700.1"/>
</dbReference>
<dbReference type="Proteomes" id="UP000053342">
    <property type="component" value="Unassembled WGS sequence"/>
</dbReference>
<evidence type="ECO:0000313" key="1">
    <source>
        <dbReference type="EMBL" id="KIW48537.1"/>
    </source>
</evidence>
<dbReference type="GeneID" id="27353187"/>
<name>A0A0D2CFC7_9EURO</name>
<accession>A0A0D2CFC7</accession>
<dbReference type="VEuPathDB" id="FungiDB:PV06_01113"/>
<dbReference type="EMBL" id="KN847332">
    <property type="protein sequence ID" value="KIW48537.1"/>
    <property type="molecule type" value="Genomic_DNA"/>
</dbReference>
<proteinExistence type="predicted"/>
<gene>
    <name evidence="1" type="ORF">PV06_01113</name>
</gene>
<evidence type="ECO:0000313" key="2">
    <source>
        <dbReference type="Proteomes" id="UP000053342"/>
    </source>
</evidence>